<name>A0ACC0USV1_9HYPO</name>
<gene>
    <name evidence="1" type="ORF">N3K66_008205</name>
</gene>
<dbReference type="EMBL" id="CM047947">
    <property type="protein sequence ID" value="KAI9897183.1"/>
    <property type="molecule type" value="Genomic_DNA"/>
</dbReference>
<accession>A0ACC0USV1</accession>
<evidence type="ECO:0000313" key="2">
    <source>
        <dbReference type="Proteomes" id="UP001163324"/>
    </source>
</evidence>
<reference evidence="1" key="1">
    <citation type="submission" date="2022-10" db="EMBL/GenBank/DDBJ databases">
        <title>Complete Genome of Trichothecium roseum strain YXFP-22015, a Plant Pathogen Isolated from Citrus.</title>
        <authorList>
            <person name="Wang Y."/>
            <person name="Zhu L."/>
        </authorList>
    </citation>
    <scope>NUCLEOTIDE SEQUENCE</scope>
    <source>
        <strain evidence="1">YXFP-22015</strain>
    </source>
</reference>
<dbReference type="Proteomes" id="UP001163324">
    <property type="component" value="Chromosome 8"/>
</dbReference>
<keyword evidence="2" id="KW-1185">Reference proteome</keyword>
<protein>
    <submittedName>
        <fullName evidence="1">Uncharacterized protein</fullName>
    </submittedName>
</protein>
<proteinExistence type="predicted"/>
<organism evidence="1 2">
    <name type="scientific">Trichothecium roseum</name>
    <dbReference type="NCBI Taxonomy" id="47278"/>
    <lineage>
        <taxon>Eukaryota</taxon>
        <taxon>Fungi</taxon>
        <taxon>Dikarya</taxon>
        <taxon>Ascomycota</taxon>
        <taxon>Pezizomycotina</taxon>
        <taxon>Sordariomycetes</taxon>
        <taxon>Hypocreomycetidae</taxon>
        <taxon>Hypocreales</taxon>
        <taxon>Hypocreales incertae sedis</taxon>
        <taxon>Trichothecium</taxon>
    </lineage>
</organism>
<comment type="caution">
    <text evidence="1">The sequence shown here is derived from an EMBL/GenBank/DDBJ whole genome shotgun (WGS) entry which is preliminary data.</text>
</comment>
<evidence type="ECO:0000313" key="1">
    <source>
        <dbReference type="EMBL" id="KAI9897183.1"/>
    </source>
</evidence>
<sequence>MAPEKDSTPLDSNAANRGRGRGGNRGARGRGKGSGGRGGASTGAVSKTSAPARGGRGGVRRGRAKNFSDPRVQAAYERQRDLKSIYQTVAQALKPALQELAERNIDEMLQNPDRHKEVDEYLPVANRLQELFEERCRFTDKRLEYDVNWAKRHHEIETEIIHSDFERRVEDLFEQFYQGQANRLRILETLHARNLPVDVRDDQYEYKVISDYHLDKEFNLWNTFKDGRIVPYPSRVEGTEMWQRARDAVEAAAAAANAAASENAATSGRGKGRGRGANKRKPNELAEGPPTPKRSRGADVGRLLDAALSAPAPAKGLLASAAAVDQVAEGTPGDVNSISGTPEPGGYFESRNQEDIPLRARSPPLPKKLTEPDEHNVRMYWQTKNNRDKPNSNRFLVPFREYFDELDIGFRDSSNDSSRPNMTWAKRGKYMHTSNSDALHHDWTLANYDYTKLQPDDFDEELVKRHGLHTRYGLFLPESTNEQETPSPYNMPGKPVVYIAQPSGRIAHASRSFQATVNERREADAPWRRKIGAAMRRFIKMNDVTDEELSLQGVAPTDEELRERSLGIAAKQLEARPSPGDEANEDTDVEQPEAANQLTMLLEAAQTVTAPEPKPPTPAPTRAYDAVRDAIMGGDAPEERVSAPAAKEDVTSLTCLADACLTSQPNAATSSQVPRSSFMEPAPSAEHDPRLMSSGPAPPSVPVSQPQPPQQPLAPVSRAPIPDSQAPMSAERHSIYVPAPPQRSHKESRAPAPGSPLQPAHPGHHAPPQAAHSYPQNSSYGIEYPGVHSGYPSVHDRRSREPVREHNPPPQHPQRPYGSEYPPAHSYPAPHQEPSYSHPPHPGYPTPHDPRDPHARPPGRPSDYGYEPMRPGPYGAEQHPGYARPYWSDQPPPGPPPPQGPLGLPSAHPTPTQQSAQPYFPPPGGQRAPFSHQGSTEPLPPLRPSRARSIHEDPGQEALPRHPVQPGGYTNNYPFNYGRGGYPSYPEAQQAQHPYSQMHGERLMTNQPPYQHQSGPPGPYGGPSQGYPTTYSPTTAHPPPQMMHSPSETDANLSGGHLRHRSSGSISGAPIAPGDPNAANKYRKLQPAPVPPHRAWTNKPELKTIPYDHKYVGQIAELPSSGPTTIRGWNINAHKKRPRVDHKAAAALAAAATEADRHEPVNEREESR</sequence>